<protein>
    <recommendedName>
        <fullName evidence="6">NPH3 domain-containing protein</fullName>
    </recommendedName>
</protein>
<evidence type="ECO:0000313" key="7">
    <source>
        <dbReference type="EMBL" id="KAK9690137.1"/>
    </source>
</evidence>
<name>A0AAW1IKJ7_SAPOF</name>
<dbReference type="Pfam" id="PF03000">
    <property type="entry name" value="NPH3"/>
    <property type="match status" value="1"/>
</dbReference>
<evidence type="ECO:0000259" key="6">
    <source>
        <dbReference type="PROSITE" id="PS51649"/>
    </source>
</evidence>
<dbReference type="CDD" id="cd00043">
    <property type="entry name" value="CYCLIN_SF"/>
    <property type="match status" value="1"/>
</dbReference>
<comment type="pathway">
    <text evidence="1">Protein modification; protein ubiquitination.</text>
</comment>
<dbReference type="InterPro" id="IPR011333">
    <property type="entry name" value="SKP1/BTB/POZ_sf"/>
</dbReference>
<evidence type="ECO:0000256" key="3">
    <source>
        <dbReference type="PROSITE-ProRule" id="PRU00982"/>
    </source>
</evidence>
<accession>A0AAW1IKJ7</accession>
<dbReference type="EMBL" id="JBDFQZ010000009">
    <property type="protein sequence ID" value="KAK9690137.1"/>
    <property type="molecule type" value="Genomic_DNA"/>
</dbReference>
<proteinExistence type="inferred from homology"/>
<dbReference type="Gene3D" id="3.30.710.10">
    <property type="entry name" value="Potassium Channel Kv1.1, Chain A"/>
    <property type="match status" value="1"/>
</dbReference>
<dbReference type="InterPro" id="IPR027356">
    <property type="entry name" value="NPH3_dom"/>
</dbReference>
<dbReference type="SMART" id="SM00225">
    <property type="entry name" value="BTB"/>
    <property type="match status" value="1"/>
</dbReference>
<evidence type="ECO:0000256" key="2">
    <source>
        <dbReference type="ARBA" id="ARBA00022786"/>
    </source>
</evidence>
<reference evidence="7" key="1">
    <citation type="submission" date="2024-03" db="EMBL/GenBank/DDBJ databases">
        <title>WGS assembly of Saponaria officinalis var. Norfolk2.</title>
        <authorList>
            <person name="Jenkins J."/>
            <person name="Shu S."/>
            <person name="Grimwood J."/>
            <person name="Barry K."/>
            <person name="Goodstein D."/>
            <person name="Schmutz J."/>
            <person name="Leebens-Mack J."/>
            <person name="Osbourn A."/>
        </authorList>
    </citation>
    <scope>NUCLEOTIDE SEQUENCE [LARGE SCALE GENOMIC DNA]</scope>
    <source>
        <strain evidence="7">JIC</strain>
    </source>
</reference>
<gene>
    <name evidence="7" type="ORF">RND81_09G107300</name>
</gene>
<dbReference type="Pfam" id="PF00651">
    <property type="entry name" value="BTB"/>
    <property type="match status" value="1"/>
</dbReference>
<dbReference type="Proteomes" id="UP001443914">
    <property type="component" value="Unassembled WGS sequence"/>
</dbReference>
<dbReference type="AlphaFoldDB" id="A0AAW1IKJ7"/>
<dbReference type="PANTHER" id="PTHR32370">
    <property type="entry name" value="OS12G0117600 PROTEIN"/>
    <property type="match status" value="1"/>
</dbReference>
<organism evidence="7 8">
    <name type="scientific">Saponaria officinalis</name>
    <name type="common">Common soapwort</name>
    <name type="synonym">Lychnis saponaria</name>
    <dbReference type="NCBI Taxonomy" id="3572"/>
    <lineage>
        <taxon>Eukaryota</taxon>
        <taxon>Viridiplantae</taxon>
        <taxon>Streptophyta</taxon>
        <taxon>Embryophyta</taxon>
        <taxon>Tracheophyta</taxon>
        <taxon>Spermatophyta</taxon>
        <taxon>Magnoliopsida</taxon>
        <taxon>eudicotyledons</taxon>
        <taxon>Gunneridae</taxon>
        <taxon>Pentapetalae</taxon>
        <taxon>Caryophyllales</taxon>
        <taxon>Caryophyllaceae</taxon>
        <taxon>Caryophylleae</taxon>
        <taxon>Saponaria</taxon>
    </lineage>
</organism>
<sequence>MSPAGKIVEFRREDNDWFCTAGLPSDVTVAVEDVKFHLHKFPLVSRCGKMDKELRTGASRKLHERSATVTLEGFPGGPDTFLIAAKFCYGLRIDLTPRNIMTIYCAADYLDMTNQFGEDNLLARCGSFFHKNVLRNWKDCIVALQSAEPVILWAEKLQIIEKCLNAICTMVCTDPSLFGWPMMMYGSLQSPGGSILWNGINTGARIRSSESDWWYDDVSYLCINLFDKLVKRMQTRGIRPESIAGAIMYYTRKHLPGLGRWQGGRDGKTGTVASLSLTPTTVNQKALLETIAQLLPEKKDGSYCRLLLGLLRTALILGVSAECKDMLERRIGMQLEFAMIDGLLIPSYSDSDTLYDTDCVQRIVNHFLSSDPRIPAFSPCSPDTETSLSSEPLRQVAKLVDTYLAEVASDVNLKPEKIRALAEALPEDSRSLHDGLYRALDIYLKAHPWLSDTEKEQLCNIIDYRKLSIDACAHASQNERLPLRVVLQVLFFEQMQLRTALGGCLHVLDPENNPPNPNTTQSEIGGQIIQRDGWVSVARENRGLKDDFERMRSRVQELEQEFGKIKQEVRKVSKSHSSISSPRFSTWKIGCNLLPRSSNALRDAVRSGEQTPRSSVERGKASAHLRHRKSASVLQ</sequence>
<dbReference type="SUPFAM" id="SSF54695">
    <property type="entry name" value="POZ domain"/>
    <property type="match status" value="1"/>
</dbReference>
<dbReference type="InterPro" id="IPR000210">
    <property type="entry name" value="BTB/POZ_dom"/>
</dbReference>
<feature type="domain" description="NPH3" evidence="6">
    <location>
        <begin position="212"/>
        <end position="496"/>
    </location>
</feature>
<keyword evidence="2" id="KW-0833">Ubl conjugation pathway</keyword>
<dbReference type="PROSITE" id="PS51649">
    <property type="entry name" value="NPH3"/>
    <property type="match status" value="1"/>
</dbReference>
<feature type="compositionally biased region" description="Basic residues" evidence="5">
    <location>
        <begin position="621"/>
        <end position="635"/>
    </location>
</feature>
<comment type="caution">
    <text evidence="7">The sequence shown here is derived from an EMBL/GenBank/DDBJ whole genome shotgun (WGS) entry which is preliminary data.</text>
</comment>
<evidence type="ECO:0000313" key="8">
    <source>
        <dbReference type="Proteomes" id="UP001443914"/>
    </source>
</evidence>
<evidence type="ECO:0000256" key="4">
    <source>
        <dbReference type="SAM" id="Coils"/>
    </source>
</evidence>
<comment type="similarity">
    <text evidence="3">Belongs to the NPH3 family.</text>
</comment>
<keyword evidence="8" id="KW-1185">Reference proteome</keyword>
<keyword evidence="4" id="KW-0175">Coiled coil</keyword>
<evidence type="ECO:0000256" key="1">
    <source>
        <dbReference type="ARBA" id="ARBA00004906"/>
    </source>
</evidence>
<evidence type="ECO:0000256" key="5">
    <source>
        <dbReference type="SAM" id="MobiDB-lite"/>
    </source>
</evidence>
<feature type="coiled-coil region" evidence="4">
    <location>
        <begin position="541"/>
        <end position="575"/>
    </location>
</feature>
<feature type="region of interest" description="Disordered" evidence="5">
    <location>
        <begin position="602"/>
        <end position="635"/>
    </location>
</feature>
<dbReference type="InterPro" id="IPR043454">
    <property type="entry name" value="NPH3/RPT2-like"/>
</dbReference>